<keyword evidence="8" id="KW-1133">Transmembrane helix</keyword>
<dbReference type="Pfam" id="PF07963">
    <property type="entry name" value="N_methyl"/>
    <property type="match status" value="1"/>
</dbReference>
<protein>
    <recommendedName>
        <fullName evidence="3">Type II secretion system core protein G</fullName>
    </recommendedName>
</protein>
<dbReference type="Pfam" id="PF08334">
    <property type="entry name" value="T2SSG"/>
    <property type="match status" value="1"/>
</dbReference>
<comment type="similarity">
    <text evidence="2">Belongs to the GSP G family.</text>
</comment>
<dbReference type="Proteomes" id="UP000324996">
    <property type="component" value="Unassembled WGS sequence"/>
</dbReference>
<reference evidence="11 12" key="1">
    <citation type="submission" date="2019-09" db="EMBL/GenBank/DDBJ databases">
        <title>NBRP : Genome information of microbial organism related human and environment.</title>
        <authorList>
            <person name="Hattori M."/>
            <person name="Oshima K."/>
            <person name="Inaba H."/>
            <person name="Suda W."/>
            <person name="Sakamoto M."/>
            <person name="Iino T."/>
            <person name="Kitahara M."/>
            <person name="Oshida Y."/>
            <person name="Iida T."/>
            <person name="Kudo T."/>
            <person name="Itoh T."/>
            <person name="Ohkuma M."/>
        </authorList>
    </citation>
    <scope>NUCLEOTIDE SEQUENCE [LARGE SCALE GENOMIC DNA]</scope>
    <source>
        <strain evidence="11 12">Q-1</strain>
    </source>
</reference>
<evidence type="ECO:0000256" key="6">
    <source>
        <dbReference type="ARBA" id="ARBA00022519"/>
    </source>
</evidence>
<dbReference type="InterPro" id="IPR045584">
    <property type="entry name" value="Pilin-like"/>
</dbReference>
<keyword evidence="7" id="KW-0812">Transmembrane</keyword>
<evidence type="ECO:0000313" key="11">
    <source>
        <dbReference type="EMBL" id="GER04659.1"/>
    </source>
</evidence>
<name>A0A5A7NC77_9PROT</name>
<keyword evidence="9" id="KW-0472">Membrane</keyword>
<keyword evidence="5" id="KW-0488">Methylation</keyword>
<accession>A0A5A7NC77</accession>
<dbReference type="InterPro" id="IPR000983">
    <property type="entry name" value="Bac_GSPG_pilin"/>
</dbReference>
<dbReference type="EMBL" id="BKCN01000012">
    <property type="protein sequence ID" value="GER04659.1"/>
    <property type="molecule type" value="Genomic_DNA"/>
</dbReference>
<evidence type="ECO:0000256" key="5">
    <source>
        <dbReference type="ARBA" id="ARBA00022481"/>
    </source>
</evidence>
<gene>
    <name evidence="11" type="ORF">JCM17846_23410</name>
</gene>
<dbReference type="PRINTS" id="PR00813">
    <property type="entry name" value="BCTERIALGSPG"/>
</dbReference>
<evidence type="ECO:0000256" key="4">
    <source>
        <dbReference type="ARBA" id="ARBA00022475"/>
    </source>
</evidence>
<dbReference type="InterPro" id="IPR013545">
    <property type="entry name" value="T2SS_protein-GspG_C"/>
</dbReference>
<keyword evidence="4" id="KW-1003">Cell membrane</keyword>
<dbReference type="PANTHER" id="PTHR30093:SF45">
    <property type="entry name" value="TYPE II SECRETION SYSTEM CORE PROTEIN G"/>
    <property type="match status" value="1"/>
</dbReference>
<dbReference type="InterPro" id="IPR012902">
    <property type="entry name" value="N_methyl_site"/>
</dbReference>
<proteinExistence type="inferred from homology"/>
<evidence type="ECO:0000256" key="2">
    <source>
        <dbReference type="ARBA" id="ARBA00009984"/>
    </source>
</evidence>
<dbReference type="SUPFAM" id="SSF54523">
    <property type="entry name" value="Pili subunits"/>
    <property type="match status" value="1"/>
</dbReference>
<comment type="caution">
    <text evidence="11">The sequence shown here is derived from an EMBL/GenBank/DDBJ whole genome shotgun (WGS) entry which is preliminary data.</text>
</comment>
<evidence type="ECO:0000313" key="12">
    <source>
        <dbReference type="Proteomes" id="UP000324996"/>
    </source>
</evidence>
<dbReference type="AlphaFoldDB" id="A0A5A7NC77"/>
<dbReference type="GO" id="GO:0015628">
    <property type="term" value="P:protein secretion by the type II secretion system"/>
    <property type="evidence" value="ECO:0007669"/>
    <property type="project" value="InterPro"/>
</dbReference>
<comment type="subcellular location">
    <subcellularLocation>
        <location evidence="1">Cell inner membrane</location>
        <topology evidence="1">Single-pass membrane protein</topology>
    </subcellularLocation>
</comment>
<feature type="domain" description="Type II secretion system protein GspG C-terminal" evidence="10">
    <location>
        <begin position="37"/>
        <end position="145"/>
    </location>
</feature>
<sequence length="148" mass="16079">MSATTRQTRKKQSGFTLMELLVVLAILGLLASFAVPRVLKYLSGAKTDGANIQINNLSGALDLYRLETGRYPTTAEGLQALIKEPTGARGWNGPYIDKPEGLIDPWGRPYHYRFPSQMGMDVDIYSLGADDAPGGEGENADVNNWSSS</sequence>
<evidence type="ECO:0000259" key="10">
    <source>
        <dbReference type="Pfam" id="PF08334"/>
    </source>
</evidence>
<evidence type="ECO:0000256" key="3">
    <source>
        <dbReference type="ARBA" id="ARBA00020042"/>
    </source>
</evidence>
<dbReference type="Gene3D" id="3.30.700.10">
    <property type="entry name" value="Glycoprotein, Type 4 Pilin"/>
    <property type="match status" value="1"/>
</dbReference>
<evidence type="ECO:0000256" key="1">
    <source>
        <dbReference type="ARBA" id="ARBA00004377"/>
    </source>
</evidence>
<keyword evidence="12" id="KW-1185">Reference proteome</keyword>
<organism evidence="11 12">
    <name type="scientific">Iodidimonas nitroreducens</name>
    <dbReference type="NCBI Taxonomy" id="1236968"/>
    <lineage>
        <taxon>Bacteria</taxon>
        <taxon>Pseudomonadati</taxon>
        <taxon>Pseudomonadota</taxon>
        <taxon>Alphaproteobacteria</taxon>
        <taxon>Iodidimonadales</taxon>
        <taxon>Iodidimonadaceae</taxon>
        <taxon>Iodidimonas</taxon>
    </lineage>
</organism>
<dbReference type="InterPro" id="IPR010054">
    <property type="entry name" value="Type2_sec_GspG"/>
</dbReference>
<dbReference type="RefSeq" id="WP_042085488.1">
    <property type="nucleotide sequence ID" value="NZ_BKCN01000012.1"/>
</dbReference>
<keyword evidence="6" id="KW-0997">Cell inner membrane</keyword>
<dbReference type="NCBIfam" id="TIGR02532">
    <property type="entry name" value="IV_pilin_GFxxxE"/>
    <property type="match status" value="1"/>
</dbReference>
<evidence type="ECO:0000256" key="9">
    <source>
        <dbReference type="ARBA" id="ARBA00023136"/>
    </source>
</evidence>
<dbReference type="NCBIfam" id="TIGR01710">
    <property type="entry name" value="typeII_sec_gspG"/>
    <property type="match status" value="1"/>
</dbReference>
<dbReference type="GO" id="GO:0005886">
    <property type="term" value="C:plasma membrane"/>
    <property type="evidence" value="ECO:0007669"/>
    <property type="project" value="UniProtKB-SubCell"/>
</dbReference>
<evidence type="ECO:0000256" key="8">
    <source>
        <dbReference type="ARBA" id="ARBA00022989"/>
    </source>
</evidence>
<evidence type="ECO:0000256" key="7">
    <source>
        <dbReference type="ARBA" id="ARBA00022692"/>
    </source>
</evidence>
<dbReference type="GO" id="GO:0015627">
    <property type="term" value="C:type II protein secretion system complex"/>
    <property type="evidence" value="ECO:0007669"/>
    <property type="project" value="InterPro"/>
</dbReference>
<dbReference type="PANTHER" id="PTHR30093">
    <property type="entry name" value="GENERAL SECRETION PATHWAY PROTEIN G"/>
    <property type="match status" value="1"/>
</dbReference>